<keyword evidence="1" id="KW-1133">Transmembrane helix</keyword>
<name>A0A1Y1QMJ2_9GAMM</name>
<dbReference type="AlphaFoldDB" id="A0A1Y1QMJ2"/>
<sequence length="146" mass="16466">MRRFDLQHFSHISTIATALVAVLALVIAVWQIKAAENIQREASAREAFKEYLKLAIDKPDFANAQPGDNKGAKSGYEWFVTYFLYSAEQIYTAYPDDPQWHKGLAAEVCYHELYLSGEEYQTAVKLQHDPDFAAFVDAALKTCATP</sequence>
<feature type="transmembrane region" description="Helical" evidence="1">
    <location>
        <begin position="12"/>
        <end position="32"/>
    </location>
</feature>
<protein>
    <submittedName>
        <fullName evidence="2">Uncharacterized protein</fullName>
    </submittedName>
</protein>
<evidence type="ECO:0000313" key="3">
    <source>
        <dbReference type="Proteomes" id="UP000192491"/>
    </source>
</evidence>
<proteinExistence type="predicted"/>
<accession>A0A1Y1QMJ2</accession>
<reference evidence="2 3" key="1">
    <citation type="submission" date="2017-01" db="EMBL/GenBank/DDBJ databases">
        <title>Novel large sulfur bacteria in the metagenomes of groundwater-fed chemosynthetic microbial mats in the Lake Huron basin.</title>
        <authorList>
            <person name="Sharrar A.M."/>
            <person name="Flood B.E."/>
            <person name="Bailey J.V."/>
            <person name="Jones D.S."/>
            <person name="Biddanda B."/>
            <person name="Ruberg S.A."/>
            <person name="Marcus D.N."/>
            <person name="Dick G.J."/>
        </authorList>
    </citation>
    <scope>NUCLEOTIDE SEQUENCE [LARGE SCALE GENOMIC DNA]</scope>
    <source>
        <strain evidence="2">A8</strain>
    </source>
</reference>
<keyword evidence="1" id="KW-0472">Membrane</keyword>
<organism evidence="2 3">
    <name type="scientific">Thiothrix lacustris</name>
    <dbReference type="NCBI Taxonomy" id="525917"/>
    <lineage>
        <taxon>Bacteria</taxon>
        <taxon>Pseudomonadati</taxon>
        <taxon>Pseudomonadota</taxon>
        <taxon>Gammaproteobacteria</taxon>
        <taxon>Thiotrichales</taxon>
        <taxon>Thiotrichaceae</taxon>
        <taxon>Thiothrix</taxon>
    </lineage>
</organism>
<evidence type="ECO:0000256" key="1">
    <source>
        <dbReference type="SAM" id="Phobius"/>
    </source>
</evidence>
<gene>
    <name evidence="2" type="ORF">BWK73_23820</name>
</gene>
<comment type="caution">
    <text evidence="2">The sequence shown here is derived from an EMBL/GenBank/DDBJ whole genome shotgun (WGS) entry which is preliminary data.</text>
</comment>
<dbReference type="Proteomes" id="UP000192491">
    <property type="component" value="Unassembled WGS sequence"/>
</dbReference>
<evidence type="ECO:0000313" key="2">
    <source>
        <dbReference type="EMBL" id="OQX09046.1"/>
    </source>
</evidence>
<dbReference type="EMBL" id="MTEJ01000156">
    <property type="protein sequence ID" value="OQX09046.1"/>
    <property type="molecule type" value="Genomic_DNA"/>
</dbReference>
<keyword evidence="1" id="KW-0812">Transmembrane</keyword>